<dbReference type="PANTHER" id="PTHR35401:SF2">
    <property type="entry name" value="ABC-TYPE TRANSPORT SYSTEM"/>
    <property type="match status" value="1"/>
</dbReference>
<dbReference type="PANTHER" id="PTHR35401">
    <property type="entry name" value="COPG FAMILY HELIX-TURN-HELIX PROTEIN-RELATED-RELATED"/>
    <property type="match status" value="1"/>
</dbReference>
<dbReference type="InterPro" id="IPR010985">
    <property type="entry name" value="Ribbon_hlx_hlx"/>
</dbReference>
<dbReference type="Pfam" id="PF08681">
    <property type="entry name" value="TacA1"/>
    <property type="match status" value="1"/>
</dbReference>
<dbReference type="AlphaFoldDB" id="A0A8J3ZBT2"/>
<dbReference type="InterPro" id="IPR014795">
    <property type="entry name" value="TacA_1-like"/>
</dbReference>
<keyword evidence="1" id="KW-1277">Toxin-antitoxin system</keyword>
<dbReference type="RefSeq" id="WP_204000193.1">
    <property type="nucleotide sequence ID" value="NZ_BOPG01000043.1"/>
</dbReference>
<dbReference type="EMBL" id="BOPG01000043">
    <property type="protein sequence ID" value="GIJ58830.1"/>
    <property type="molecule type" value="Genomic_DNA"/>
</dbReference>
<dbReference type="Gene3D" id="1.20.5.780">
    <property type="entry name" value="Single helix bin"/>
    <property type="match status" value="1"/>
</dbReference>
<dbReference type="SUPFAM" id="SSF47598">
    <property type="entry name" value="Ribbon-helix-helix"/>
    <property type="match status" value="1"/>
</dbReference>
<evidence type="ECO:0000313" key="4">
    <source>
        <dbReference type="Proteomes" id="UP000612585"/>
    </source>
</evidence>
<comment type="similarity">
    <text evidence="2">Belongs to the TacA antitoxin family.</text>
</comment>
<evidence type="ECO:0000256" key="1">
    <source>
        <dbReference type="ARBA" id="ARBA00022649"/>
    </source>
</evidence>
<comment type="caution">
    <text evidence="3">The sequence shown here is derived from an EMBL/GenBank/DDBJ whole genome shotgun (WGS) entry which is preliminary data.</text>
</comment>
<reference evidence="3" key="1">
    <citation type="submission" date="2021-01" db="EMBL/GenBank/DDBJ databases">
        <title>Whole genome shotgun sequence of Virgisporangium aurantiacum NBRC 16421.</title>
        <authorList>
            <person name="Komaki H."/>
            <person name="Tamura T."/>
        </authorList>
    </citation>
    <scope>NUCLEOTIDE SEQUENCE</scope>
    <source>
        <strain evidence="3">NBRC 16421</strain>
    </source>
</reference>
<dbReference type="GO" id="GO:0006355">
    <property type="term" value="P:regulation of DNA-templated transcription"/>
    <property type="evidence" value="ECO:0007669"/>
    <property type="project" value="InterPro"/>
</dbReference>
<evidence type="ECO:0000313" key="3">
    <source>
        <dbReference type="EMBL" id="GIJ58830.1"/>
    </source>
</evidence>
<name>A0A8J3ZBT2_9ACTN</name>
<protein>
    <recommendedName>
        <fullName evidence="5">DUF1778 domain-containing protein</fullName>
    </recommendedName>
</protein>
<sequence length="93" mass="10429">MTIAATARFEFRLRPDAKRRIEQAAELVHETTSDFARTAAEERAERVLKEHALRTVAPSEFFDQLLAALDEPAAPNASLAAAARRARRAVERR</sequence>
<proteinExistence type="inferred from homology"/>
<gene>
    <name evidence="3" type="ORF">Vau01_063460</name>
</gene>
<organism evidence="3 4">
    <name type="scientific">Virgisporangium aurantiacum</name>
    <dbReference type="NCBI Taxonomy" id="175570"/>
    <lineage>
        <taxon>Bacteria</taxon>
        <taxon>Bacillati</taxon>
        <taxon>Actinomycetota</taxon>
        <taxon>Actinomycetes</taxon>
        <taxon>Micromonosporales</taxon>
        <taxon>Micromonosporaceae</taxon>
        <taxon>Virgisporangium</taxon>
    </lineage>
</organism>
<keyword evidence="4" id="KW-1185">Reference proteome</keyword>
<accession>A0A8J3ZBT2</accession>
<evidence type="ECO:0008006" key="5">
    <source>
        <dbReference type="Google" id="ProtNLM"/>
    </source>
</evidence>
<dbReference type="Proteomes" id="UP000612585">
    <property type="component" value="Unassembled WGS sequence"/>
</dbReference>
<evidence type="ECO:0000256" key="2">
    <source>
        <dbReference type="ARBA" id="ARBA00049988"/>
    </source>
</evidence>